<dbReference type="InterPro" id="IPR050416">
    <property type="entry name" value="FAD-linked_Oxidoreductase"/>
</dbReference>
<dbReference type="EMBL" id="DF977475">
    <property type="protein sequence ID" value="GAP88221.1"/>
    <property type="molecule type" value="Genomic_DNA"/>
</dbReference>
<reference evidence="7" key="1">
    <citation type="submission" date="2016-03" db="EMBL/GenBank/DDBJ databases">
        <title>Draft genome sequence of Rosellinia necatrix.</title>
        <authorList>
            <person name="Kanematsu S."/>
        </authorList>
    </citation>
    <scope>NUCLEOTIDE SEQUENCE [LARGE SCALE GENOMIC DNA]</scope>
    <source>
        <strain evidence="7">W97</strain>
    </source>
</reference>
<accession>A0A1W2TJ47</accession>
<dbReference type="SUPFAM" id="SSF56176">
    <property type="entry name" value="FAD-binding/transporter-associated domain-like"/>
    <property type="match status" value="1"/>
</dbReference>
<dbReference type="GO" id="GO:0071949">
    <property type="term" value="F:FAD binding"/>
    <property type="evidence" value="ECO:0007669"/>
    <property type="project" value="InterPro"/>
</dbReference>
<dbReference type="Gene3D" id="3.40.462.20">
    <property type="match status" value="1"/>
</dbReference>
<feature type="signal peptide" evidence="5">
    <location>
        <begin position="1"/>
        <end position="20"/>
    </location>
</feature>
<dbReference type="PANTHER" id="PTHR42973">
    <property type="entry name" value="BINDING OXIDOREDUCTASE, PUTATIVE (AFU_ORTHOLOGUE AFUA_1G17690)-RELATED"/>
    <property type="match status" value="1"/>
</dbReference>
<dbReference type="AlphaFoldDB" id="A0A1W2TJ47"/>
<keyword evidence="2" id="KW-0285">Flavoprotein</keyword>
<evidence type="ECO:0000313" key="8">
    <source>
        <dbReference type="Proteomes" id="UP000054516"/>
    </source>
</evidence>
<dbReference type="STRING" id="77044.A0A1W2TJ47"/>
<dbReference type="PROSITE" id="PS51387">
    <property type="entry name" value="FAD_PCMH"/>
    <property type="match status" value="1"/>
</dbReference>
<gene>
    <name evidence="7" type="ORF">SAMD00023353_3000110</name>
</gene>
<dbReference type="InterPro" id="IPR016169">
    <property type="entry name" value="FAD-bd_PCMH_sub2"/>
</dbReference>
<evidence type="ECO:0000256" key="4">
    <source>
        <dbReference type="ARBA" id="ARBA00023002"/>
    </source>
</evidence>
<evidence type="ECO:0000256" key="1">
    <source>
        <dbReference type="ARBA" id="ARBA00005466"/>
    </source>
</evidence>
<evidence type="ECO:0000256" key="3">
    <source>
        <dbReference type="ARBA" id="ARBA00022827"/>
    </source>
</evidence>
<keyword evidence="5" id="KW-0732">Signal</keyword>
<feature type="domain" description="FAD-binding PCMH-type" evidence="6">
    <location>
        <begin position="80"/>
        <end position="251"/>
    </location>
</feature>
<dbReference type="InterPro" id="IPR036318">
    <property type="entry name" value="FAD-bd_PCMH-like_sf"/>
</dbReference>
<dbReference type="Gene3D" id="3.30.465.10">
    <property type="match status" value="1"/>
</dbReference>
<organism evidence="7">
    <name type="scientific">Rosellinia necatrix</name>
    <name type="common">White root-rot fungus</name>
    <dbReference type="NCBI Taxonomy" id="77044"/>
    <lineage>
        <taxon>Eukaryota</taxon>
        <taxon>Fungi</taxon>
        <taxon>Dikarya</taxon>
        <taxon>Ascomycota</taxon>
        <taxon>Pezizomycotina</taxon>
        <taxon>Sordariomycetes</taxon>
        <taxon>Xylariomycetidae</taxon>
        <taxon>Xylariales</taxon>
        <taxon>Xylariaceae</taxon>
        <taxon>Rosellinia</taxon>
    </lineage>
</organism>
<keyword evidence="4" id="KW-0560">Oxidoreductase</keyword>
<evidence type="ECO:0000256" key="2">
    <source>
        <dbReference type="ARBA" id="ARBA00022630"/>
    </source>
</evidence>
<dbReference type="Pfam" id="PF01565">
    <property type="entry name" value="FAD_binding_4"/>
    <property type="match status" value="1"/>
</dbReference>
<evidence type="ECO:0000313" key="7">
    <source>
        <dbReference type="EMBL" id="GAP88221.1"/>
    </source>
</evidence>
<keyword evidence="3" id="KW-0274">FAD</keyword>
<dbReference type="InterPro" id="IPR016166">
    <property type="entry name" value="FAD-bd_PCMH"/>
</dbReference>
<feature type="chain" id="PRO_5010747308" evidence="5">
    <location>
        <begin position="21"/>
        <end position="516"/>
    </location>
</feature>
<dbReference type="Proteomes" id="UP000054516">
    <property type="component" value="Unassembled WGS sequence"/>
</dbReference>
<dbReference type="PANTHER" id="PTHR42973:SF8">
    <property type="entry name" value="FAD-BINDING PCMH-TYPE DOMAIN-CONTAINING PROTEIN"/>
    <property type="match status" value="1"/>
</dbReference>
<sequence>MVLLKPLFHGLALLAGVVSADSLSYSSEIPRYFERQPCSRRNLTAATVQNELGPLLSSGALIFGPENAAWQDATERWNTLARPTIQVVVQPALESDVSKIVKYCNANSIEFLARNRGHGQVSSLNAFNGLEIEFSQLRDITIKEGGKSALFQGGTYGGQVIQTLWDAGYVTTTGGTPCVGLMGVALGGGHGRYEGLYGLISDNFIHLNVVLADGSEVGVNATSHSDLWWAMKGAGHNFGIVTSVEKEIYPRGLDTWHFHNYVWSQDKLETVFEEMNKFHKSWNGTTPPRMGVNFGSIVINATYSETEAVLAWGFHYAGSAEEAEELLAPFNAIEALSSEQGDAPYPVVAGTTESDCVGGDIVTSTVMTQSYNITTERALYEQFNAKIAQYPELAPSALLWHEGYSTAAVQAIPSDSDAYPHREETHLMLFTTTIPEGSDLVDAAEAWAKEVWDMWNAGQPGRKPKTYVNYSLTHPYETLEATYGYEPWRLERLRALKAKYDRHNKFRYYVPIISEA</sequence>
<dbReference type="InterPro" id="IPR006094">
    <property type="entry name" value="Oxid_FAD_bind_N"/>
</dbReference>
<name>A0A1W2TJ47_ROSNE</name>
<evidence type="ECO:0000259" key="6">
    <source>
        <dbReference type="PROSITE" id="PS51387"/>
    </source>
</evidence>
<dbReference type="GO" id="GO:0016491">
    <property type="term" value="F:oxidoreductase activity"/>
    <property type="evidence" value="ECO:0007669"/>
    <property type="project" value="UniProtKB-KW"/>
</dbReference>
<comment type="similarity">
    <text evidence="1">Belongs to the oxygen-dependent FAD-linked oxidoreductase family.</text>
</comment>
<keyword evidence="8" id="KW-1185">Reference proteome</keyword>
<dbReference type="OMA" id="DPFNRFR"/>
<proteinExistence type="inferred from homology"/>
<dbReference type="Gene3D" id="3.30.43.10">
    <property type="entry name" value="Uridine Diphospho-n-acetylenolpyruvylglucosamine Reductase, domain 2"/>
    <property type="match status" value="1"/>
</dbReference>
<dbReference type="OrthoDB" id="9996127at2759"/>
<evidence type="ECO:0000256" key="5">
    <source>
        <dbReference type="SAM" id="SignalP"/>
    </source>
</evidence>
<protein>
    <submittedName>
        <fullName evidence="7">Putative FAD binding domain-containing protein</fullName>
    </submittedName>
</protein>
<dbReference type="InterPro" id="IPR016167">
    <property type="entry name" value="FAD-bd_PCMH_sub1"/>
</dbReference>